<name>X0XI50_9ZZZZ</name>
<accession>X0XI50</accession>
<feature type="non-terminal residue" evidence="3">
    <location>
        <position position="1"/>
    </location>
</feature>
<dbReference type="PANTHER" id="PTHR45586:SF1">
    <property type="entry name" value="LIPOPOLYSACCHARIDE ASSEMBLY PROTEIN B"/>
    <property type="match status" value="1"/>
</dbReference>
<proteinExistence type="predicted"/>
<organism evidence="3">
    <name type="scientific">marine sediment metagenome</name>
    <dbReference type="NCBI Taxonomy" id="412755"/>
    <lineage>
        <taxon>unclassified sequences</taxon>
        <taxon>metagenomes</taxon>
        <taxon>ecological metagenomes</taxon>
    </lineage>
</organism>
<dbReference type="PROSITE" id="PS50005">
    <property type="entry name" value="TPR"/>
    <property type="match status" value="1"/>
</dbReference>
<gene>
    <name evidence="3" type="ORF">S01H1_79717</name>
</gene>
<keyword evidence="1" id="KW-0677">Repeat</keyword>
<comment type="caution">
    <text evidence="3">The sequence shown here is derived from an EMBL/GenBank/DDBJ whole genome shotgun (WGS) entry which is preliminary data.</text>
</comment>
<dbReference type="PANTHER" id="PTHR45586">
    <property type="entry name" value="TPR REPEAT-CONTAINING PROTEIN PA4667"/>
    <property type="match status" value="1"/>
</dbReference>
<dbReference type="SUPFAM" id="SSF48452">
    <property type="entry name" value="TPR-like"/>
    <property type="match status" value="1"/>
</dbReference>
<evidence type="ECO:0000313" key="3">
    <source>
        <dbReference type="EMBL" id="GAG42820.1"/>
    </source>
</evidence>
<evidence type="ECO:0000256" key="1">
    <source>
        <dbReference type="ARBA" id="ARBA00022737"/>
    </source>
</evidence>
<dbReference type="InterPro" id="IPR011990">
    <property type="entry name" value="TPR-like_helical_dom_sf"/>
</dbReference>
<dbReference type="Gene3D" id="1.25.40.10">
    <property type="entry name" value="Tetratricopeptide repeat domain"/>
    <property type="match status" value="1"/>
</dbReference>
<protein>
    <submittedName>
        <fullName evidence="3">Uncharacterized protein</fullName>
    </submittedName>
</protein>
<evidence type="ECO:0000256" key="2">
    <source>
        <dbReference type="ARBA" id="ARBA00022803"/>
    </source>
</evidence>
<dbReference type="InterPro" id="IPR019734">
    <property type="entry name" value="TPR_rpt"/>
</dbReference>
<sequence length="224" mass="25735">YDSSSATIYLNLGEALLQQGLLERSRIMGEKARQLEPDDPLAYEFLARSAAAREDFDTAIRHLDKWTELDPIDLDPLFRKAGLHLRQKKYAEAVDTYMAIYDRDPLQQQVLLRAGEIALSAGDLERAYQAYHQLYRKRSDDPRVTRTYAEISVRTKRFDEAAKAYEHLERSGGATLATTIQLAWLYMKMEDFTRAHTTLTPLIEKGHRQWDVLSLSGHVAEKMS</sequence>
<dbReference type="SMART" id="SM00028">
    <property type="entry name" value="TPR"/>
    <property type="match status" value="4"/>
</dbReference>
<dbReference type="Pfam" id="PF14559">
    <property type="entry name" value="TPR_19"/>
    <property type="match status" value="1"/>
</dbReference>
<keyword evidence="2" id="KW-0802">TPR repeat</keyword>
<feature type="non-terminal residue" evidence="3">
    <location>
        <position position="224"/>
    </location>
</feature>
<dbReference type="InterPro" id="IPR051012">
    <property type="entry name" value="CellSynth/LPSAsmb/PSIAsmb"/>
</dbReference>
<dbReference type="Pfam" id="PF13432">
    <property type="entry name" value="TPR_16"/>
    <property type="match status" value="1"/>
</dbReference>
<dbReference type="AlphaFoldDB" id="X0XI50"/>
<dbReference type="EMBL" id="BARS01053767">
    <property type="protein sequence ID" value="GAG42820.1"/>
    <property type="molecule type" value="Genomic_DNA"/>
</dbReference>
<reference evidence="3" key="1">
    <citation type="journal article" date="2014" name="Front. Microbiol.">
        <title>High frequency of phylogenetically diverse reductive dehalogenase-homologous genes in deep subseafloor sedimentary metagenomes.</title>
        <authorList>
            <person name="Kawai M."/>
            <person name="Futagami T."/>
            <person name="Toyoda A."/>
            <person name="Takaki Y."/>
            <person name="Nishi S."/>
            <person name="Hori S."/>
            <person name="Arai W."/>
            <person name="Tsubouchi T."/>
            <person name="Morono Y."/>
            <person name="Uchiyama I."/>
            <person name="Ito T."/>
            <person name="Fujiyama A."/>
            <person name="Inagaki F."/>
            <person name="Takami H."/>
        </authorList>
    </citation>
    <scope>NUCLEOTIDE SEQUENCE</scope>
    <source>
        <strain evidence="3">Expedition CK06-06</strain>
    </source>
</reference>